<dbReference type="Gene3D" id="2.40.50.90">
    <property type="match status" value="1"/>
</dbReference>
<dbReference type="GO" id="GO:0016787">
    <property type="term" value="F:hydrolase activity"/>
    <property type="evidence" value="ECO:0007669"/>
    <property type="project" value="UniProtKB-KW"/>
</dbReference>
<dbReference type="SUPFAM" id="SSF50199">
    <property type="entry name" value="Staphylococcal nuclease"/>
    <property type="match status" value="1"/>
</dbReference>
<evidence type="ECO:0000259" key="4">
    <source>
        <dbReference type="PROSITE" id="PS50830"/>
    </source>
</evidence>
<feature type="domain" description="TNase-like" evidence="4">
    <location>
        <begin position="19"/>
        <end position="140"/>
    </location>
</feature>
<geneLocation type="plasmid" evidence="5">
    <name>pO104_H21</name>
</geneLocation>
<evidence type="ECO:0000256" key="2">
    <source>
        <dbReference type="ARBA" id="ARBA00022759"/>
    </source>
</evidence>
<accession>A0A0F6YRU5</accession>
<dbReference type="PANTHER" id="PTHR12302:SF3">
    <property type="entry name" value="SERINE_THREONINE-PROTEIN KINASE 31"/>
    <property type="match status" value="1"/>
</dbReference>
<sequence length="167" mass="19465">MIKYIFALTLLLSGSVCAVQIQGLVIRVLDGDALEILQARHPVRIRLVNIDAPEKKQPFGRRSMNQLKSLVVNTPVTVTYTQTDRYGRIPGRVYTEDGMEVNRWLVQHGAAWVYPDFNTDYTLPVYQREARTMKRGLWADKKPVPPWLWRKENKNDNKQCINIEYIY</sequence>
<dbReference type="EMBL" id="KM085450">
    <property type="protein sequence ID" value="AKF17038.1"/>
    <property type="molecule type" value="Genomic_DNA"/>
</dbReference>
<dbReference type="SMART" id="SM00318">
    <property type="entry name" value="SNc"/>
    <property type="match status" value="1"/>
</dbReference>
<dbReference type="InterPro" id="IPR016071">
    <property type="entry name" value="Staphylococal_nuclease_OB-fold"/>
</dbReference>
<dbReference type="Pfam" id="PF00565">
    <property type="entry name" value="SNase"/>
    <property type="match status" value="1"/>
</dbReference>
<dbReference type="AlphaFoldDB" id="A0A0F6YRU5"/>
<reference evidence="5" key="1">
    <citation type="journal article" date="2015" name="BMC Microbiol.">
        <title>Genome sequencing and comparative genomics provides insights on the evolutionary dynamics and pathogenic potential of different H-serotypes of Shiga toxin-producing Escherichia coli O104.</title>
        <authorList>
            <person name="Yan X."/>
            <person name="Fratamico P.M."/>
            <person name="Bono J.L."/>
            <person name="Baranzoni G.M."/>
            <person name="Chen C.Y."/>
        </authorList>
    </citation>
    <scope>NUCLEOTIDE SEQUENCE</scope>
    <source>
        <strain evidence="5">94-3024</strain>
        <plasmid evidence="5">pO104_H21</plasmid>
    </source>
</reference>
<evidence type="ECO:0000256" key="3">
    <source>
        <dbReference type="ARBA" id="ARBA00022801"/>
    </source>
</evidence>
<keyword evidence="1" id="KW-0540">Nuclease</keyword>
<dbReference type="GO" id="GO:0004519">
    <property type="term" value="F:endonuclease activity"/>
    <property type="evidence" value="ECO:0007669"/>
    <property type="project" value="UniProtKB-KW"/>
</dbReference>
<name>A0A0F6YRU5_ECOLX</name>
<dbReference type="PANTHER" id="PTHR12302">
    <property type="entry name" value="EBNA2 BINDING PROTEIN P100"/>
    <property type="match status" value="1"/>
</dbReference>
<dbReference type="PROSITE" id="PS50830">
    <property type="entry name" value="TNASE_3"/>
    <property type="match status" value="1"/>
</dbReference>
<dbReference type="RefSeq" id="WP_021293446.1">
    <property type="nucleotide sequence ID" value="NZ_KM085450.1"/>
</dbReference>
<organism evidence="5">
    <name type="scientific">Escherichia coli O104:H21</name>
    <dbReference type="NCBI Taxonomy" id="1335302"/>
    <lineage>
        <taxon>Bacteria</taxon>
        <taxon>Pseudomonadati</taxon>
        <taxon>Pseudomonadota</taxon>
        <taxon>Gammaproteobacteria</taxon>
        <taxon>Enterobacterales</taxon>
        <taxon>Enterobacteriaceae</taxon>
        <taxon>Escherichia</taxon>
    </lineage>
</organism>
<dbReference type="InterPro" id="IPR035437">
    <property type="entry name" value="SNase_OB-fold_sf"/>
</dbReference>
<keyword evidence="3" id="KW-0378">Hydrolase</keyword>
<keyword evidence="5" id="KW-0614">Plasmid</keyword>
<keyword evidence="2" id="KW-0255">Endonuclease</keyword>
<proteinExistence type="predicted"/>
<protein>
    <submittedName>
        <fullName evidence="5">Succinoglycan biosynthesis protein ExoI</fullName>
    </submittedName>
</protein>
<evidence type="ECO:0000313" key="5">
    <source>
        <dbReference type="EMBL" id="AKF17038.1"/>
    </source>
</evidence>
<evidence type="ECO:0000256" key="1">
    <source>
        <dbReference type="ARBA" id="ARBA00022722"/>
    </source>
</evidence>
<gene>
    <name evidence="5" type="primary">exoI_2</name>
</gene>